<proteinExistence type="predicted"/>
<accession>A0A392NWA5</accession>
<protein>
    <submittedName>
        <fullName evidence="1">Uncharacterized protein</fullName>
    </submittedName>
</protein>
<sequence length="34" mass="4153">KNKEKNIFKEWQGKQHQENMCQVSQEVKAEYLTK</sequence>
<evidence type="ECO:0000313" key="1">
    <source>
        <dbReference type="EMBL" id="MCI03386.1"/>
    </source>
</evidence>
<name>A0A392NWA5_9FABA</name>
<dbReference type="Proteomes" id="UP000265520">
    <property type="component" value="Unassembled WGS sequence"/>
</dbReference>
<evidence type="ECO:0000313" key="2">
    <source>
        <dbReference type="Proteomes" id="UP000265520"/>
    </source>
</evidence>
<comment type="caution">
    <text evidence="1">The sequence shown here is derived from an EMBL/GenBank/DDBJ whole genome shotgun (WGS) entry which is preliminary data.</text>
</comment>
<feature type="non-terminal residue" evidence="1">
    <location>
        <position position="1"/>
    </location>
</feature>
<organism evidence="1 2">
    <name type="scientific">Trifolium medium</name>
    <dbReference type="NCBI Taxonomy" id="97028"/>
    <lineage>
        <taxon>Eukaryota</taxon>
        <taxon>Viridiplantae</taxon>
        <taxon>Streptophyta</taxon>
        <taxon>Embryophyta</taxon>
        <taxon>Tracheophyta</taxon>
        <taxon>Spermatophyta</taxon>
        <taxon>Magnoliopsida</taxon>
        <taxon>eudicotyledons</taxon>
        <taxon>Gunneridae</taxon>
        <taxon>Pentapetalae</taxon>
        <taxon>rosids</taxon>
        <taxon>fabids</taxon>
        <taxon>Fabales</taxon>
        <taxon>Fabaceae</taxon>
        <taxon>Papilionoideae</taxon>
        <taxon>50 kb inversion clade</taxon>
        <taxon>NPAAA clade</taxon>
        <taxon>Hologalegina</taxon>
        <taxon>IRL clade</taxon>
        <taxon>Trifolieae</taxon>
        <taxon>Trifolium</taxon>
    </lineage>
</organism>
<reference evidence="1 2" key="1">
    <citation type="journal article" date="2018" name="Front. Plant Sci.">
        <title>Red Clover (Trifolium pratense) and Zigzag Clover (T. medium) - A Picture of Genomic Similarities and Differences.</title>
        <authorList>
            <person name="Dluhosova J."/>
            <person name="Istvanek J."/>
            <person name="Nedelnik J."/>
            <person name="Repkova J."/>
        </authorList>
    </citation>
    <scope>NUCLEOTIDE SEQUENCE [LARGE SCALE GENOMIC DNA]</scope>
    <source>
        <strain evidence="2">cv. 10/8</strain>
        <tissue evidence="1">Leaf</tissue>
    </source>
</reference>
<dbReference type="EMBL" id="LXQA010052023">
    <property type="protein sequence ID" value="MCI03386.1"/>
    <property type="molecule type" value="Genomic_DNA"/>
</dbReference>
<gene>
    <name evidence="1" type="ORF">A2U01_0024424</name>
</gene>
<dbReference type="AlphaFoldDB" id="A0A392NWA5"/>
<keyword evidence="2" id="KW-1185">Reference proteome</keyword>